<organism evidence="1 2">
    <name type="scientific">Caecibacteroides pullorum</name>
    <dbReference type="NCBI Taxonomy" id="2725562"/>
    <lineage>
        <taxon>Bacteria</taxon>
        <taxon>Pseudomonadati</taxon>
        <taxon>Bacteroidota</taxon>
        <taxon>Bacteroidia</taxon>
        <taxon>Bacteroidales</taxon>
        <taxon>Bacteroidaceae</taxon>
        <taxon>Caecibacteroides</taxon>
    </lineage>
</organism>
<dbReference type="RefSeq" id="WP_204970751.1">
    <property type="nucleotide sequence ID" value="NZ_JAAZTS010000001.1"/>
</dbReference>
<keyword evidence="2" id="KW-1185">Reference proteome</keyword>
<name>A0AA40ZRA2_9BACT</name>
<dbReference type="Gene3D" id="2.60.40.2620">
    <property type="entry name" value="Fimbrillin-like"/>
    <property type="match status" value="1"/>
</dbReference>
<evidence type="ECO:0000313" key="2">
    <source>
        <dbReference type="Proteomes" id="UP000698924"/>
    </source>
</evidence>
<accession>A0AA40ZRA2</accession>
<dbReference type="AlphaFoldDB" id="A0AA40ZRA2"/>
<reference evidence="1 2" key="1">
    <citation type="journal article" date="2021" name="Sci. Rep.">
        <title>The distribution of antibiotic resistance genes in chicken gut microbiota commensals.</title>
        <authorList>
            <person name="Juricova H."/>
            <person name="Matiasovicova J."/>
            <person name="Kubasova T."/>
            <person name="Cejkova D."/>
            <person name="Rychlik I."/>
        </authorList>
    </citation>
    <scope>NUCLEOTIDE SEQUENCE [LARGE SCALE GENOMIC DNA]</scope>
    <source>
        <strain evidence="1 2">An421</strain>
    </source>
</reference>
<dbReference type="EMBL" id="JACJMO010000001">
    <property type="protein sequence ID" value="MBM6856145.1"/>
    <property type="molecule type" value="Genomic_DNA"/>
</dbReference>
<comment type="caution">
    <text evidence="1">The sequence shown here is derived from an EMBL/GenBank/DDBJ whole genome shotgun (WGS) entry which is preliminary data.</text>
</comment>
<dbReference type="Pfam" id="PF13149">
    <property type="entry name" value="Mfa_like_1"/>
    <property type="match status" value="1"/>
</dbReference>
<evidence type="ECO:0000313" key="1">
    <source>
        <dbReference type="EMBL" id="MBM6856145.1"/>
    </source>
</evidence>
<dbReference type="CDD" id="cd13120">
    <property type="entry name" value="BF2867_like_N"/>
    <property type="match status" value="1"/>
</dbReference>
<protein>
    <submittedName>
        <fullName evidence="1">Fimbrillin family protein</fullName>
    </submittedName>
</protein>
<gene>
    <name evidence="1" type="ORF">H6D15_00750</name>
</gene>
<dbReference type="InterPro" id="IPR042278">
    <property type="entry name" value="Mfa-like_1_N"/>
</dbReference>
<dbReference type="InterPro" id="IPR025049">
    <property type="entry name" value="Mfa-like_1"/>
</dbReference>
<proteinExistence type="predicted"/>
<dbReference type="PROSITE" id="PS51257">
    <property type="entry name" value="PROKAR_LIPOPROTEIN"/>
    <property type="match status" value="1"/>
</dbReference>
<dbReference type="Proteomes" id="UP000698924">
    <property type="component" value="Unassembled WGS sequence"/>
</dbReference>
<sequence length="399" mass="43353">MRKFYLGALGLLVMASCSQDETVGINHDGDEITFSVVTNSATRAENVFCNNNSATNFHVSAISDGKSYIEGDDIAYQDGKWVNQDGTRYWPDESVDFYAHVNGGTTYDWSVSEGKATAKFNNFKVNQTVADQVDLMYSVKTGQTKTANSKVILNFRHALSQIVFQARNESENLHVEISGVSICKLNDTDNFTFPSTSTDNNFVDHNGEKPNTALTNQGTWANENTSKAGTASYSVTFPSVTIKAENTPLTTTDDASKNGEYNANTMLLLPQQTTAWEPKAGVGKPADQTGSYFLVKCAIYNVAGSSFDADTDVPLWGTQAAHKEVAIPVAANWDQGKKYIYTFVFGNGNGGYEPDPDPEDPDPDPEPVLVPITFDITIDDFVTVDPDIEIETGVPGAGE</sequence>